<name>A0A8T2RGL5_CERRI</name>
<gene>
    <name evidence="7" type="ORF">KP509_27G014300</name>
</gene>
<dbReference type="NCBIfam" id="TIGR02251">
    <property type="entry name" value="HIF-SF_euk"/>
    <property type="match status" value="1"/>
</dbReference>
<reference evidence="7 8" key="1">
    <citation type="submission" date="2021-08" db="EMBL/GenBank/DDBJ databases">
        <title>WGS assembly of Ceratopteris richardii.</title>
        <authorList>
            <person name="Marchant D.B."/>
            <person name="Chen G."/>
            <person name="Jenkins J."/>
            <person name="Shu S."/>
            <person name="Leebens-Mack J."/>
            <person name="Grimwood J."/>
            <person name="Schmutz J."/>
            <person name="Soltis P."/>
            <person name="Soltis D."/>
            <person name="Chen Z.-H."/>
        </authorList>
    </citation>
    <scope>NUCLEOTIDE SEQUENCE [LARGE SCALE GENOMIC DNA]</scope>
    <source>
        <strain evidence="7">Whitten #5841</strain>
        <tissue evidence="7">Leaf</tissue>
    </source>
</reference>
<dbReference type="CDD" id="cd07521">
    <property type="entry name" value="HAD_FCP1-like"/>
    <property type="match status" value="1"/>
</dbReference>
<dbReference type="GO" id="GO:0005634">
    <property type="term" value="C:nucleus"/>
    <property type="evidence" value="ECO:0007669"/>
    <property type="project" value="UniProtKB-ARBA"/>
</dbReference>
<sequence length="509" mass="55857">MKVKEKKSPRKVSSKQQAASGSLRKQKNELNSLDSRNSRKVATAAVITSPTKKQHADSFLPSKTRVLRRSKVTKASSSSCTENTVVNDTCHDLRLAFSSIDAAPSDAKGVPADLDTLFSPVFHLFKGLNADASKSCANSVEMGESVSEKAEVMDISQDDSRGVGNGSNACDKAVVENSQGGDSSIKPAEQTANASNNADEEVLGTQAAFDVGSSCMEWSLEVENRDPVQAAERIDDGIFDSEGSSLYLAIQQSKALDGSHEVNQAMTAAVDDDESDDFDPYLFIKHLPDLSEVVTSGRPPVLLPKQTRRCPPITLVLDLDETLVHSTLSQCEDADFTFPVTVNYQEYTVYVRRRPYLQMFMERVSQMFEIIVFTASQSVYAEQLLNVLDPKRKLIRHRVFRDSCVYVEGNYLKDLTVLGRDLSKVAIIDNSPQAFGFQVDNGIPIESWFDDKSDSALISLLPFLETLVGVDDVRPIIAKKFNLRQKIAAAMGPSSSNHRGDPLDRPASQ</sequence>
<evidence type="ECO:0000256" key="1">
    <source>
        <dbReference type="ARBA" id="ARBA00022801"/>
    </source>
</evidence>
<evidence type="ECO:0000256" key="3">
    <source>
        <dbReference type="ARBA" id="ARBA00037324"/>
    </source>
</evidence>
<dbReference type="Gene3D" id="3.40.50.1000">
    <property type="entry name" value="HAD superfamily/HAD-like"/>
    <property type="match status" value="1"/>
</dbReference>
<keyword evidence="1" id="KW-0378">Hydrolase</keyword>
<keyword evidence="2" id="KW-0904">Protein phosphatase</keyword>
<dbReference type="EMBL" id="CM035432">
    <property type="protein sequence ID" value="KAH7294705.1"/>
    <property type="molecule type" value="Genomic_DNA"/>
</dbReference>
<evidence type="ECO:0000256" key="2">
    <source>
        <dbReference type="ARBA" id="ARBA00022912"/>
    </source>
</evidence>
<evidence type="ECO:0000313" key="8">
    <source>
        <dbReference type="Proteomes" id="UP000825935"/>
    </source>
</evidence>
<evidence type="ECO:0000259" key="6">
    <source>
        <dbReference type="PROSITE" id="PS50969"/>
    </source>
</evidence>
<dbReference type="InterPro" id="IPR036412">
    <property type="entry name" value="HAD-like_sf"/>
</dbReference>
<dbReference type="PROSITE" id="PS50969">
    <property type="entry name" value="FCP1"/>
    <property type="match status" value="1"/>
</dbReference>
<feature type="domain" description="FCP1 homology" evidence="6">
    <location>
        <begin position="308"/>
        <end position="467"/>
    </location>
</feature>
<protein>
    <recommendedName>
        <fullName evidence="6">FCP1 homology domain-containing protein</fullName>
    </recommendedName>
</protein>
<accession>A0A8T2RGL5</accession>
<evidence type="ECO:0000256" key="4">
    <source>
        <dbReference type="ARBA" id="ARBA00038355"/>
    </source>
</evidence>
<dbReference type="FunFam" id="3.40.50.1000:FF:000015">
    <property type="entry name" value="CTD small phosphatase-like protein 2"/>
    <property type="match status" value="1"/>
</dbReference>
<feature type="region of interest" description="Disordered" evidence="5">
    <location>
        <begin position="1"/>
        <end position="41"/>
    </location>
</feature>
<dbReference type="InterPro" id="IPR050365">
    <property type="entry name" value="TIM50"/>
</dbReference>
<dbReference type="PANTHER" id="PTHR12210">
    <property type="entry name" value="DULLARD PROTEIN PHOSPHATASE"/>
    <property type="match status" value="1"/>
</dbReference>
<dbReference type="SUPFAM" id="SSF56784">
    <property type="entry name" value="HAD-like"/>
    <property type="match status" value="1"/>
</dbReference>
<dbReference type="Proteomes" id="UP000825935">
    <property type="component" value="Chromosome 27"/>
</dbReference>
<dbReference type="Pfam" id="PF03031">
    <property type="entry name" value="NIF"/>
    <property type="match status" value="1"/>
</dbReference>
<feature type="compositionally biased region" description="Basic residues" evidence="5">
    <location>
        <begin position="1"/>
        <end position="13"/>
    </location>
</feature>
<dbReference type="SMART" id="SM00577">
    <property type="entry name" value="CPDc"/>
    <property type="match status" value="1"/>
</dbReference>
<keyword evidence="8" id="KW-1185">Reference proteome</keyword>
<dbReference type="AlphaFoldDB" id="A0A8T2RGL5"/>
<dbReference type="OMA" id="STIDGPC"/>
<evidence type="ECO:0000256" key="5">
    <source>
        <dbReference type="SAM" id="MobiDB-lite"/>
    </source>
</evidence>
<dbReference type="InterPro" id="IPR023214">
    <property type="entry name" value="HAD_sf"/>
</dbReference>
<evidence type="ECO:0000313" key="7">
    <source>
        <dbReference type="EMBL" id="KAH7294705.1"/>
    </source>
</evidence>
<dbReference type="InterPro" id="IPR011948">
    <property type="entry name" value="Dullard_phosphatase"/>
</dbReference>
<comment type="similarity">
    <text evidence="4">Belongs to the CTDSPL2 family.</text>
</comment>
<feature type="region of interest" description="Disordered" evidence="5">
    <location>
        <begin position="173"/>
        <end position="199"/>
    </location>
</feature>
<comment type="caution">
    <text evidence="7">The sequence shown here is derived from an EMBL/GenBank/DDBJ whole genome shotgun (WGS) entry which is preliminary data.</text>
</comment>
<dbReference type="GO" id="GO:0004721">
    <property type="term" value="F:phosphoprotein phosphatase activity"/>
    <property type="evidence" value="ECO:0007669"/>
    <property type="project" value="UniProtKB-KW"/>
</dbReference>
<organism evidence="7 8">
    <name type="scientific">Ceratopteris richardii</name>
    <name type="common">Triangle waterfern</name>
    <dbReference type="NCBI Taxonomy" id="49495"/>
    <lineage>
        <taxon>Eukaryota</taxon>
        <taxon>Viridiplantae</taxon>
        <taxon>Streptophyta</taxon>
        <taxon>Embryophyta</taxon>
        <taxon>Tracheophyta</taxon>
        <taxon>Polypodiopsida</taxon>
        <taxon>Polypodiidae</taxon>
        <taxon>Polypodiales</taxon>
        <taxon>Pteridineae</taxon>
        <taxon>Pteridaceae</taxon>
        <taxon>Parkerioideae</taxon>
        <taxon>Ceratopteris</taxon>
    </lineage>
</organism>
<dbReference type="InterPro" id="IPR004274">
    <property type="entry name" value="FCP1_dom"/>
</dbReference>
<dbReference type="OrthoDB" id="277011at2759"/>
<proteinExistence type="inferred from homology"/>
<comment type="function">
    <text evidence="3">Probable phosphatase.</text>
</comment>